<accession>A0A834I5D8</accession>
<evidence type="ECO:0000313" key="3">
    <source>
        <dbReference type="Proteomes" id="UP000625711"/>
    </source>
</evidence>
<protein>
    <submittedName>
        <fullName evidence="2">Uncharacterized protein</fullName>
    </submittedName>
</protein>
<reference evidence="2" key="1">
    <citation type="submission" date="2020-08" db="EMBL/GenBank/DDBJ databases">
        <title>Genome sequencing and assembly of the red palm weevil Rhynchophorus ferrugineus.</title>
        <authorList>
            <person name="Dias G.B."/>
            <person name="Bergman C.M."/>
            <person name="Manee M."/>
        </authorList>
    </citation>
    <scope>NUCLEOTIDE SEQUENCE</scope>
    <source>
        <strain evidence="2">AA-2017</strain>
        <tissue evidence="2">Whole larva</tissue>
    </source>
</reference>
<organism evidence="2 3">
    <name type="scientific">Rhynchophorus ferrugineus</name>
    <name type="common">Red palm weevil</name>
    <name type="synonym">Curculio ferrugineus</name>
    <dbReference type="NCBI Taxonomy" id="354439"/>
    <lineage>
        <taxon>Eukaryota</taxon>
        <taxon>Metazoa</taxon>
        <taxon>Ecdysozoa</taxon>
        <taxon>Arthropoda</taxon>
        <taxon>Hexapoda</taxon>
        <taxon>Insecta</taxon>
        <taxon>Pterygota</taxon>
        <taxon>Neoptera</taxon>
        <taxon>Endopterygota</taxon>
        <taxon>Coleoptera</taxon>
        <taxon>Polyphaga</taxon>
        <taxon>Cucujiformia</taxon>
        <taxon>Curculionidae</taxon>
        <taxon>Dryophthorinae</taxon>
        <taxon>Rhynchophorus</taxon>
    </lineage>
</organism>
<proteinExistence type="predicted"/>
<dbReference type="AlphaFoldDB" id="A0A834I5D8"/>
<feature type="compositionally biased region" description="Low complexity" evidence="1">
    <location>
        <begin position="1"/>
        <end position="19"/>
    </location>
</feature>
<feature type="region of interest" description="Disordered" evidence="1">
    <location>
        <begin position="1"/>
        <end position="42"/>
    </location>
</feature>
<keyword evidence="3" id="KW-1185">Reference proteome</keyword>
<feature type="compositionally biased region" description="Basic residues" evidence="1">
    <location>
        <begin position="20"/>
        <end position="32"/>
    </location>
</feature>
<dbReference type="Proteomes" id="UP000625711">
    <property type="component" value="Unassembled WGS sequence"/>
</dbReference>
<feature type="compositionally biased region" description="Polar residues" evidence="1">
    <location>
        <begin position="33"/>
        <end position="42"/>
    </location>
</feature>
<name>A0A834I5D8_RHYFE</name>
<evidence type="ECO:0000256" key="1">
    <source>
        <dbReference type="SAM" id="MobiDB-lite"/>
    </source>
</evidence>
<sequence>MYSAPPSAALSPPAGLGPRPAKRNNSARRTKTQRTITDKSTSAGTRCSVGALRSPLNFFSGDLCAACVAITIIRFLKMTETDCSIGRLVCVATVRARAPST</sequence>
<gene>
    <name evidence="2" type="ORF">GWI33_019415</name>
</gene>
<evidence type="ECO:0000313" key="2">
    <source>
        <dbReference type="EMBL" id="KAF7267342.1"/>
    </source>
</evidence>
<comment type="caution">
    <text evidence="2">The sequence shown here is derived from an EMBL/GenBank/DDBJ whole genome shotgun (WGS) entry which is preliminary data.</text>
</comment>
<dbReference type="EMBL" id="JAACXV010014434">
    <property type="protein sequence ID" value="KAF7267342.1"/>
    <property type="molecule type" value="Genomic_DNA"/>
</dbReference>